<name>A0ABN1KL34_CLOSU</name>
<comment type="caution">
    <text evidence="2">The sequence shown here is derived from an EMBL/GenBank/DDBJ whole genome shotgun (WGS) entry which is preliminary data.</text>
</comment>
<sequence>MRIQRCNNSDIKLVIEAITKVKAEENHVLLNEPAIKNFLTHENNYFLVAIENECVVGYAISYSQNRIDMLNDMMCLYEIGVLKKFRQQGIGRRLINELMDICQKINAIKMWVPTNKHNISACTLYEKTGGIASVSGDDIIYTYRLLE</sequence>
<accession>A0ABN1KL34</accession>
<dbReference type="PROSITE" id="PS51186">
    <property type="entry name" value="GNAT"/>
    <property type="match status" value="1"/>
</dbReference>
<evidence type="ECO:0000259" key="1">
    <source>
        <dbReference type="PROSITE" id="PS51186"/>
    </source>
</evidence>
<dbReference type="SUPFAM" id="SSF55729">
    <property type="entry name" value="Acyl-CoA N-acyltransferases (Nat)"/>
    <property type="match status" value="1"/>
</dbReference>
<gene>
    <name evidence="2" type="ORF">GCM10008908_12250</name>
</gene>
<dbReference type="EMBL" id="BAAACI010000002">
    <property type="protein sequence ID" value="GAA0770042.1"/>
    <property type="molecule type" value="Genomic_DNA"/>
</dbReference>
<dbReference type="InterPro" id="IPR016181">
    <property type="entry name" value="Acyl_CoA_acyltransferase"/>
</dbReference>
<dbReference type="RefSeq" id="WP_343824656.1">
    <property type="nucleotide sequence ID" value="NZ_BAAACI010000002.1"/>
</dbReference>
<keyword evidence="3" id="KW-1185">Reference proteome</keyword>
<dbReference type="Gene3D" id="3.40.630.30">
    <property type="match status" value="1"/>
</dbReference>
<dbReference type="InterPro" id="IPR000182">
    <property type="entry name" value="GNAT_dom"/>
</dbReference>
<evidence type="ECO:0000313" key="3">
    <source>
        <dbReference type="Proteomes" id="UP001501047"/>
    </source>
</evidence>
<protein>
    <recommendedName>
        <fullName evidence="1">N-acetyltransferase domain-containing protein</fullName>
    </recommendedName>
</protein>
<reference evidence="2 3" key="1">
    <citation type="journal article" date="2019" name="Int. J. Syst. Evol. Microbiol.">
        <title>The Global Catalogue of Microorganisms (GCM) 10K type strain sequencing project: providing services to taxonomists for standard genome sequencing and annotation.</title>
        <authorList>
            <consortium name="The Broad Institute Genomics Platform"/>
            <consortium name="The Broad Institute Genome Sequencing Center for Infectious Disease"/>
            <person name="Wu L."/>
            <person name="Ma J."/>
        </authorList>
    </citation>
    <scope>NUCLEOTIDE SEQUENCE [LARGE SCALE GENOMIC DNA]</scope>
    <source>
        <strain evidence="2 3">JCM 1417</strain>
    </source>
</reference>
<proteinExistence type="predicted"/>
<evidence type="ECO:0000313" key="2">
    <source>
        <dbReference type="EMBL" id="GAA0770042.1"/>
    </source>
</evidence>
<dbReference type="CDD" id="cd04301">
    <property type="entry name" value="NAT_SF"/>
    <property type="match status" value="1"/>
</dbReference>
<dbReference type="Proteomes" id="UP001501047">
    <property type="component" value="Unassembled WGS sequence"/>
</dbReference>
<organism evidence="2 3">
    <name type="scientific">Clostridium subterminale</name>
    <dbReference type="NCBI Taxonomy" id="1550"/>
    <lineage>
        <taxon>Bacteria</taxon>
        <taxon>Bacillati</taxon>
        <taxon>Bacillota</taxon>
        <taxon>Clostridia</taxon>
        <taxon>Eubacteriales</taxon>
        <taxon>Clostridiaceae</taxon>
        <taxon>Clostridium</taxon>
    </lineage>
</organism>
<dbReference type="Pfam" id="PF00583">
    <property type="entry name" value="Acetyltransf_1"/>
    <property type="match status" value="1"/>
</dbReference>
<feature type="domain" description="N-acetyltransferase" evidence="1">
    <location>
        <begin position="1"/>
        <end position="147"/>
    </location>
</feature>